<dbReference type="AlphaFoldDB" id="A0A1E8EZ54"/>
<dbReference type="STRING" id="1121290.CLAOCE_13540"/>
<evidence type="ECO:0000313" key="1">
    <source>
        <dbReference type="EMBL" id="OFI05973.1"/>
    </source>
</evidence>
<sequence length="86" mass="10718">MWEYNSIYYTNNYNNLDEWFKLVISNDEVYPFCKIPYYEWFNKYIDNIKEESVESVKNLLRCLLCPINRKLDKDQYETHLIRLFTL</sequence>
<dbReference type="RefSeq" id="WP_070110344.1">
    <property type="nucleotide sequence ID" value="NZ_LZFO01000017.1"/>
</dbReference>
<reference evidence="1 2" key="1">
    <citation type="submission" date="2016-06" db="EMBL/GenBank/DDBJ databases">
        <title>Genome sequence of Clostridium acetireducens DSM 10703.</title>
        <authorList>
            <person name="Poehlein A."/>
            <person name="Fluechter S."/>
            <person name="Duerre P."/>
            <person name="Daniel R."/>
        </authorList>
    </citation>
    <scope>NUCLEOTIDE SEQUENCE [LARGE SCALE GENOMIC DNA]</scope>
    <source>
        <strain evidence="1 2">DSM 10703</strain>
    </source>
</reference>
<dbReference type="Proteomes" id="UP000175744">
    <property type="component" value="Unassembled WGS sequence"/>
</dbReference>
<evidence type="ECO:0000313" key="2">
    <source>
        <dbReference type="Proteomes" id="UP000175744"/>
    </source>
</evidence>
<organism evidence="1 2">
    <name type="scientific">Clostridium acetireducens DSM 10703</name>
    <dbReference type="NCBI Taxonomy" id="1121290"/>
    <lineage>
        <taxon>Bacteria</taxon>
        <taxon>Bacillati</taxon>
        <taxon>Bacillota</taxon>
        <taxon>Clostridia</taxon>
        <taxon>Eubacteriales</taxon>
        <taxon>Clostridiaceae</taxon>
        <taxon>Clostridium</taxon>
    </lineage>
</organism>
<comment type="caution">
    <text evidence="1">The sequence shown here is derived from an EMBL/GenBank/DDBJ whole genome shotgun (WGS) entry which is preliminary data.</text>
</comment>
<gene>
    <name evidence="1" type="ORF">CLOACE_13540</name>
</gene>
<proteinExistence type="predicted"/>
<dbReference type="OrthoDB" id="1426324at2"/>
<accession>A0A1E8EZ54</accession>
<protein>
    <submittedName>
        <fullName evidence="1">Uncharacterized protein</fullName>
    </submittedName>
</protein>
<keyword evidence="2" id="KW-1185">Reference proteome</keyword>
<name>A0A1E8EZ54_9CLOT</name>
<dbReference type="EMBL" id="LZFO01000017">
    <property type="protein sequence ID" value="OFI05973.1"/>
    <property type="molecule type" value="Genomic_DNA"/>
</dbReference>